<dbReference type="EMBL" id="NMTW01000053">
    <property type="protein sequence ID" value="PDX74216.1"/>
    <property type="molecule type" value="Genomic_DNA"/>
</dbReference>
<reference evidence="1 2" key="1">
    <citation type="journal article" date="2017" name="Front. Microbiol.">
        <title>New Insights into the Diversity of the Genus Faecalibacterium.</title>
        <authorList>
            <person name="Benevides L."/>
            <person name="Burman S."/>
            <person name="Martin R."/>
            <person name="Robert V."/>
            <person name="Thomas M."/>
            <person name="Miquel S."/>
            <person name="Chain F."/>
            <person name="Sokol H."/>
            <person name="Bermudez-Humaran L.G."/>
            <person name="Morrison M."/>
            <person name="Langella P."/>
            <person name="Azevedo V.A."/>
            <person name="Chatel J.M."/>
            <person name="Soares S."/>
        </authorList>
    </citation>
    <scope>NUCLEOTIDE SEQUENCE [LARGE SCALE GENOMIC DNA]</scope>
    <source>
        <strain evidence="1 2">CNCM I 4573</strain>
    </source>
</reference>
<protein>
    <submittedName>
        <fullName evidence="1">Uncharacterized protein</fullName>
    </submittedName>
</protein>
<proteinExistence type="predicted"/>
<sequence length="94" mass="10532">MDTYKIAIDTFLAETSECRASGCAVFTGADIAFQDIQLHTHRNKSELHFMARHTMLSVPLASILSIEKLVLRDIQSIEYEIITKEGGTITLDVF</sequence>
<dbReference type="AlphaFoldDB" id="A0A2A7A509"/>
<organism evidence="1 2">
    <name type="scientific">Faecalibacterium prausnitzii</name>
    <dbReference type="NCBI Taxonomy" id="853"/>
    <lineage>
        <taxon>Bacteria</taxon>
        <taxon>Bacillati</taxon>
        <taxon>Bacillota</taxon>
        <taxon>Clostridia</taxon>
        <taxon>Eubacteriales</taxon>
        <taxon>Oscillospiraceae</taxon>
        <taxon>Faecalibacterium</taxon>
    </lineage>
</organism>
<evidence type="ECO:0000313" key="1">
    <source>
        <dbReference type="EMBL" id="PDX74216.1"/>
    </source>
</evidence>
<comment type="caution">
    <text evidence="1">The sequence shown here is derived from an EMBL/GenBank/DDBJ whole genome shotgun (WGS) entry which is preliminary data.</text>
</comment>
<dbReference type="RefSeq" id="WP_097786211.1">
    <property type="nucleotide sequence ID" value="NZ_NMTW01000053.1"/>
</dbReference>
<dbReference type="Proteomes" id="UP000220157">
    <property type="component" value="Unassembled WGS sequence"/>
</dbReference>
<name>A0A2A7A509_9FIRM</name>
<gene>
    <name evidence="1" type="ORF">CGS56_14345</name>
</gene>
<accession>A0A2A7A509</accession>
<evidence type="ECO:0000313" key="2">
    <source>
        <dbReference type="Proteomes" id="UP000220157"/>
    </source>
</evidence>